<dbReference type="AlphaFoldDB" id="A0A183HVP6"/>
<reference evidence="1 2" key="2">
    <citation type="submission" date="2018-11" db="EMBL/GenBank/DDBJ databases">
        <authorList>
            <consortium name="Pathogen Informatics"/>
        </authorList>
    </citation>
    <scope>NUCLEOTIDE SEQUENCE [LARGE SCALE GENOMIC DNA]</scope>
</reference>
<dbReference type="STRING" id="387005.A0A183HVP6"/>
<dbReference type="WBParaSite" id="OFLC_0001155801-mRNA-1">
    <property type="protein sequence ID" value="OFLC_0001155801-mRNA-1"/>
    <property type="gene ID" value="OFLC_0001155801"/>
</dbReference>
<proteinExistence type="predicted"/>
<protein>
    <submittedName>
        <fullName evidence="3">DUF294_C domain-containing protein</fullName>
    </submittedName>
</protein>
<organism evidence="3">
    <name type="scientific">Onchocerca flexuosa</name>
    <dbReference type="NCBI Taxonomy" id="387005"/>
    <lineage>
        <taxon>Eukaryota</taxon>
        <taxon>Metazoa</taxon>
        <taxon>Ecdysozoa</taxon>
        <taxon>Nematoda</taxon>
        <taxon>Chromadorea</taxon>
        <taxon>Rhabditida</taxon>
        <taxon>Spirurina</taxon>
        <taxon>Spiruromorpha</taxon>
        <taxon>Filarioidea</taxon>
        <taxon>Onchocercidae</taxon>
        <taxon>Onchocerca</taxon>
    </lineage>
</organism>
<evidence type="ECO:0000313" key="2">
    <source>
        <dbReference type="Proteomes" id="UP000267606"/>
    </source>
</evidence>
<evidence type="ECO:0000313" key="1">
    <source>
        <dbReference type="EMBL" id="VDO77337.1"/>
    </source>
</evidence>
<dbReference type="EMBL" id="UZAJ01016813">
    <property type="protein sequence ID" value="VDO77337.1"/>
    <property type="molecule type" value="Genomic_DNA"/>
</dbReference>
<name>A0A183HVP6_9BILA</name>
<keyword evidence="2" id="KW-1185">Reference proteome</keyword>
<gene>
    <name evidence="1" type="ORF">OFLC_LOCUS11556</name>
</gene>
<dbReference type="Proteomes" id="UP000267606">
    <property type="component" value="Unassembled WGS sequence"/>
</dbReference>
<evidence type="ECO:0000313" key="3">
    <source>
        <dbReference type="WBParaSite" id="OFLC_0001155801-mRNA-1"/>
    </source>
</evidence>
<accession>A0A183HVP6</accession>
<reference evidence="3" key="1">
    <citation type="submission" date="2016-06" db="UniProtKB">
        <authorList>
            <consortium name="WormBaseParasite"/>
        </authorList>
    </citation>
    <scope>IDENTIFICATION</scope>
</reference>
<sequence>MIVDIHNEKDNLSLHEVISKLSLWQVAEWLIQKDEVLDRNIYGIVGKRLAKAAHEFSDLNDQEKKRILLKCIKHCFHGVFMQRSGVDLKILKTLMKLQRELCVTANQVGITCDVI</sequence>